<proteinExistence type="predicted"/>
<feature type="compositionally biased region" description="Basic and acidic residues" evidence="2">
    <location>
        <begin position="168"/>
        <end position="183"/>
    </location>
</feature>
<keyword evidence="1" id="KW-0175">Coiled coil</keyword>
<evidence type="ECO:0000256" key="2">
    <source>
        <dbReference type="SAM" id="MobiDB-lite"/>
    </source>
</evidence>
<evidence type="ECO:0000256" key="3">
    <source>
        <dbReference type="SAM" id="Phobius"/>
    </source>
</evidence>
<sequence length="183" mass="20557">MSQEPEIKPTAPETADKPQTSPADKPGKKPVVVYIMILFIAAFLLMALSFFMHQRSNSEVLGELQNSVTTMQEVQREQEKIMELQEELASMQEELTALQEEADQQQSAAQAQQEADAAAMEALTSLYRLQQEYSARHYENCQEIIEEMERSGAPSLLPQDVGSGITPPDERYQELKAAVEDHL</sequence>
<keyword evidence="3" id="KW-0472">Membrane</keyword>
<dbReference type="RefSeq" id="WP_187030038.1">
    <property type="nucleotide sequence ID" value="NZ_AP023420.1"/>
</dbReference>
<name>A0A810QD66_9FIRM</name>
<feature type="region of interest" description="Disordered" evidence="2">
    <location>
        <begin position="154"/>
        <end position="183"/>
    </location>
</feature>
<keyword evidence="3" id="KW-0812">Transmembrane</keyword>
<dbReference type="EMBL" id="AP023420">
    <property type="protein sequence ID" value="BCK84122.1"/>
    <property type="molecule type" value="Genomic_DNA"/>
</dbReference>
<reference evidence="4" key="1">
    <citation type="submission" date="2020-09" db="EMBL/GenBank/DDBJ databases">
        <title>New species isolated from human feces.</title>
        <authorList>
            <person name="Kitahara M."/>
            <person name="Shigeno Y."/>
            <person name="Shime M."/>
            <person name="Matsumoto Y."/>
            <person name="Nakamura S."/>
            <person name="Motooka D."/>
            <person name="Fukuoka S."/>
            <person name="Nishikawa H."/>
            <person name="Benno Y."/>
        </authorList>
    </citation>
    <scope>NUCLEOTIDE SEQUENCE</scope>
    <source>
        <strain evidence="4">MM59</strain>
    </source>
</reference>
<organism evidence="4 5">
    <name type="scientific">Pusillibacter faecalis</name>
    <dbReference type="NCBI Taxonomy" id="2714358"/>
    <lineage>
        <taxon>Bacteria</taxon>
        <taxon>Bacillati</taxon>
        <taxon>Bacillota</taxon>
        <taxon>Clostridia</taxon>
        <taxon>Eubacteriales</taxon>
        <taxon>Oscillospiraceae</taxon>
        <taxon>Pusillibacter</taxon>
    </lineage>
</organism>
<gene>
    <name evidence="4" type="ORF">MM59RIKEN_14410</name>
</gene>
<keyword evidence="5" id="KW-1185">Reference proteome</keyword>
<keyword evidence="3" id="KW-1133">Transmembrane helix</keyword>
<feature type="transmembrane region" description="Helical" evidence="3">
    <location>
        <begin position="31"/>
        <end position="51"/>
    </location>
</feature>
<evidence type="ECO:0000313" key="5">
    <source>
        <dbReference type="Proteomes" id="UP000679848"/>
    </source>
</evidence>
<dbReference type="KEGG" id="pfaa:MM59RIKEN_14410"/>
<feature type="coiled-coil region" evidence="1">
    <location>
        <begin position="67"/>
        <end position="115"/>
    </location>
</feature>
<accession>A0A810QD66</accession>
<feature type="region of interest" description="Disordered" evidence="2">
    <location>
        <begin position="1"/>
        <end position="26"/>
    </location>
</feature>
<evidence type="ECO:0000313" key="4">
    <source>
        <dbReference type="EMBL" id="BCK84122.1"/>
    </source>
</evidence>
<evidence type="ECO:0000256" key="1">
    <source>
        <dbReference type="SAM" id="Coils"/>
    </source>
</evidence>
<dbReference type="AlphaFoldDB" id="A0A810QD66"/>
<protein>
    <submittedName>
        <fullName evidence="4">Uncharacterized protein</fullName>
    </submittedName>
</protein>
<dbReference type="Proteomes" id="UP000679848">
    <property type="component" value="Chromosome"/>
</dbReference>